<sequence>MRTADPNPLDGHTAPAEQTPPREHTTPAEPTRVHGAAADPAHVHDSATAPARGHTTPAEPSPVHGAVVDPARGRAVPADPSRGHGAPAAPARGHTDPGESATSRVRGTAAPAQGRAVPADPTCGHPVPAEQAAAQGYGAPVAPAQGRAVPADPVPGPATPVEPARWPDIVVLPAASRARTVVTAGLVRRALGRLPLRARFAGSAEVGLGGPLIEVRDPAAFHARVGTNGLVGFGESYMAGEWDAPDPVAVLTVLAGHAAELIPAPLQRLRGLWAPRHPHDERNTPDGSRANISRHYDLSNDLFALFLDDTLTYSSAVFRGFPASRDRLAAAQHRKIDRLLDLADVGEGTRLLEIGTGWGELALRAAARGARVTSLTLSREQRALARQRVSAADLDERVSIELCDYREARGEYDAVVSVEMIEAVGADFWPVYFRALDQRLAPGGRVALQAITMPHERMLASRDTFTWIHKYVFPGGLIPSTRAIEETARDHTGLRLVRRDAFGAHYAETLRLWRERFTERADAVEALGFDDVFHRLWTFYLAYSEAGFRAGYLDVQQYLFTKENPGR</sequence>
<reference evidence="2" key="2">
    <citation type="submission" date="2020-09" db="EMBL/GenBank/DDBJ databases">
        <authorList>
            <person name="Sun Q."/>
            <person name="Zhou Y."/>
        </authorList>
    </citation>
    <scope>NUCLEOTIDE SEQUENCE</scope>
    <source>
        <strain evidence="2">CGMCC 4.7272</strain>
    </source>
</reference>
<dbReference type="SUPFAM" id="SSF53335">
    <property type="entry name" value="S-adenosyl-L-methionine-dependent methyltransferases"/>
    <property type="match status" value="1"/>
</dbReference>
<name>A0A917UJ53_9ACTN</name>
<proteinExistence type="predicted"/>
<reference evidence="2" key="1">
    <citation type="journal article" date="2014" name="Int. J. Syst. Evol. Microbiol.">
        <title>Complete genome sequence of Corynebacterium casei LMG S-19264T (=DSM 44701T), isolated from a smear-ripened cheese.</title>
        <authorList>
            <consortium name="US DOE Joint Genome Institute (JGI-PGF)"/>
            <person name="Walter F."/>
            <person name="Albersmeier A."/>
            <person name="Kalinowski J."/>
            <person name="Ruckert C."/>
        </authorList>
    </citation>
    <scope>NUCLEOTIDE SEQUENCE</scope>
    <source>
        <strain evidence="2">CGMCC 4.7272</strain>
    </source>
</reference>
<protein>
    <recommendedName>
        <fullName evidence="4">Cyclopropane-fatty-acyl-phospholipid synthase</fullName>
    </recommendedName>
</protein>
<dbReference type="Gene3D" id="3.40.50.150">
    <property type="entry name" value="Vaccinia Virus protein VP39"/>
    <property type="match status" value="1"/>
</dbReference>
<evidence type="ECO:0008006" key="4">
    <source>
        <dbReference type="Google" id="ProtNLM"/>
    </source>
</evidence>
<dbReference type="EMBL" id="BMMU01000033">
    <property type="protein sequence ID" value="GGJ61879.1"/>
    <property type="molecule type" value="Genomic_DNA"/>
</dbReference>
<dbReference type="InterPro" id="IPR029063">
    <property type="entry name" value="SAM-dependent_MTases_sf"/>
</dbReference>
<evidence type="ECO:0000313" key="2">
    <source>
        <dbReference type="EMBL" id="GGJ61879.1"/>
    </source>
</evidence>
<dbReference type="PANTHER" id="PTHR43667">
    <property type="entry name" value="CYCLOPROPANE-FATTY-ACYL-PHOSPHOLIPID SYNTHASE"/>
    <property type="match status" value="1"/>
</dbReference>
<dbReference type="AlphaFoldDB" id="A0A917UJ53"/>
<feature type="region of interest" description="Disordered" evidence="1">
    <location>
        <begin position="1"/>
        <end position="119"/>
    </location>
</feature>
<dbReference type="PANTHER" id="PTHR43667:SF2">
    <property type="entry name" value="FATTY ACID C-METHYL TRANSFERASE"/>
    <property type="match status" value="1"/>
</dbReference>
<dbReference type="Pfam" id="PF02353">
    <property type="entry name" value="CMAS"/>
    <property type="match status" value="1"/>
</dbReference>
<feature type="compositionally biased region" description="Low complexity" evidence="1">
    <location>
        <begin position="83"/>
        <end position="92"/>
    </location>
</feature>
<keyword evidence="3" id="KW-1185">Reference proteome</keyword>
<organism evidence="2 3">
    <name type="scientific">Streptomyces lacrimifluminis</name>
    <dbReference type="NCBI Taxonomy" id="1500077"/>
    <lineage>
        <taxon>Bacteria</taxon>
        <taxon>Bacillati</taxon>
        <taxon>Actinomycetota</taxon>
        <taxon>Actinomycetes</taxon>
        <taxon>Kitasatosporales</taxon>
        <taxon>Streptomycetaceae</taxon>
        <taxon>Streptomyces</taxon>
    </lineage>
</organism>
<dbReference type="Proteomes" id="UP000625682">
    <property type="component" value="Unassembled WGS sequence"/>
</dbReference>
<dbReference type="CDD" id="cd02440">
    <property type="entry name" value="AdoMet_MTases"/>
    <property type="match status" value="1"/>
</dbReference>
<evidence type="ECO:0000313" key="3">
    <source>
        <dbReference type="Proteomes" id="UP000625682"/>
    </source>
</evidence>
<gene>
    <name evidence="2" type="ORF">GCM10012282_68940</name>
</gene>
<comment type="caution">
    <text evidence="2">The sequence shown here is derived from an EMBL/GenBank/DDBJ whole genome shotgun (WGS) entry which is preliminary data.</text>
</comment>
<dbReference type="InterPro" id="IPR050723">
    <property type="entry name" value="CFA/CMAS"/>
</dbReference>
<accession>A0A917UJ53</accession>
<evidence type="ECO:0000256" key="1">
    <source>
        <dbReference type="SAM" id="MobiDB-lite"/>
    </source>
</evidence>